<evidence type="ECO:0000256" key="5">
    <source>
        <dbReference type="ARBA" id="ARBA00022741"/>
    </source>
</evidence>
<name>A0A4R2GN90_9BACT</name>
<dbReference type="EMBL" id="SLWK01000001">
    <property type="protein sequence ID" value="TCO10468.1"/>
    <property type="molecule type" value="Genomic_DNA"/>
</dbReference>
<feature type="domain" description="Methionyl/Valyl/Leucyl/Isoleucyl-tRNA synthetase anticodon-binding" evidence="14">
    <location>
        <begin position="641"/>
        <end position="782"/>
    </location>
</feature>
<proteinExistence type="inferred from homology"/>
<dbReference type="InterPro" id="IPR010978">
    <property type="entry name" value="tRNA-bd_arm"/>
</dbReference>
<dbReference type="AlphaFoldDB" id="A0A4R2GN90"/>
<protein>
    <recommendedName>
        <fullName evidence="12">Valine--tRNA ligase</fullName>
        <ecNumber evidence="12">6.1.1.9</ecNumber>
    </recommendedName>
    <alternativeName>
        <fullName evidence="12">Valyl-tRNA synthetase</fullName>
        <shortName evidence="12">ValRS</shortName>
    </alternativeName>
</protein>
<reference evidence="16 17" key="1">
    <citation type="submission" date="2019-03" db="EMBL/GenBank/DDBJ databases">
        <title>Genomic Encyclopedia of Type Strains, Phase IV (KMG-IV): sequencing the most valuable type-strain genomes for metagenomic binning, comparative biology and taxonomic classification.</title>
        <authorList>
            <person name="Goeker M."/>
        </authorList>
    </citation>
    <scope>NUCLEOTIDE SEQUENCE [LARGE SCALE GENOMIC DNA]</scope>
    <source>
        <strain evidence="16 17">DSM 24179</strain>
    </source>
</reference>
<gene>
    <name evidence="12" type="primary">valS</name>
    <name evidence="16" type="ORF">EV194_10198</name>
</gene>
<evidence type="ECO:0000256" key="7">
    <source>
        <dbReference type="ARBA" id="ARBA00022917"/>
    </source>
</evidence>
<dbReference type="Pfam" id="PF10458">
    <property type="entry name" value="Val_tRNA-synt_C"/>
    <property type="match status" value="1"/>
</dbReference>
<keyword evidence="17" id="KW-1185">Reference proteome</keyword>
<evidence type="ECO:0000256" key="1">
    <source>
        <dbReference type="ARBA" id="ARBA00004496"/>
    </source>
</evidence>
<evidence type="ECO:0000313" key="16">
    <source>
        <dbReference type="EMBL" id="TCO10468.1"/>
    </source>
</evidence>
<dbReference type="NCBIfam" id="NF004349">
    <property type="entry name" value="PRK05729.1"/>
    <property type="match status" value="1"/>
</dbReference>
<feature type="short sequence motif" description="'KMSKS' region" evidence="12">
    <location>
        <begin position="559"/>
        <end position="563"/>
    </location>
</feature>
<feature type="short sequence motif" description="'HIGH' region" evidence="12">
    <location>
        <begin position="70"/>
        <end position="80"/>
    </location>
</feature>
<dbReference type="InterPro" id="IPR009008">
    <property type="entry name" value="Val/Leu/Ile-tRNA-synth_edit"/>
</dbReference>
<comment type="caution">
    <text evidence="16">The sequence shown here is derived from an EMBL/GenBank/DDBJ whole genome shotgun (WGS) entry which is preliminary data.</text>
</comment>
<dbReference type="GO" id="GO:0005829">
    <property type="term" value="C:cytosol"/>
    <property type="evidence" value="ECO:0007669"/>
    <property type="project" value="TreeGrafter"/>
</dbReference>
<dbReference type="FunFam" id="3.90.740.10:FF:000015">
    <property type="entry name" value="Valine--tRNA ligase"/>
    <property type="match status" value="1"/>
</dbReference>
<evidence type="ECO:0000256" key="12">
    <source>
        <dbReference type="HAMAP-Rule" id="MF_02004"/>
    </source>
</evidence>
<dbReference type="InterPro" id="IPR033705">
    <property type="entry name" value="Anticodon_Ia_Val"/>
</dbReference>
<comment type="domain">
    <text evidence="12">ValRS has two distinct active sites: one for aminoacylation and one for editing. The misactivated threonine is translocated from the active site to the editing site.</text>
</comment>
<comment type="similarity">
    <text evidence="11 12">Belongs to the class-I aminoacyl-tRNA synthetase family. ValS type 1 subfamily.</text>
</comment>
<keyword evidence="9 12" id="KW-0030">Aminoacyl-tRNA synthetase</keyword>
<evidence type="ECO:0000256" key="9">
    <source>
        <dbReference type="ARBA" id="ARBA00023146"/>
    </source>
</evidence>
<accession>A0A4R2GN90</accession>
<dbReference type="FunFam" id="3.40.50.620:FF:000032">
    <property type="entry name" value="Valine--tRNA ligase"/>
    <property type="match status" value="1"/>
</dbReference>
<evidence type="ECO:0000256" key="10">
    <source>
        <dbReference type="ARBA" id="ARBA00047552"/>
    </source>
</evidence>
<dbReference type="GO" id="GO:0006438">
    <property type="term" value="P:valyl-tRNA aminoacylation"/>
    <property type="evidence" value="ECO:0007669"/>
    <property type="project" value="UniProtKB-UniRule"/>
</dbReference>
<evidence type="ECO:0000256" key="6">
    <source>
        <dbReference type="ARBA" id="ARBA00022840"/>
    </source>
</evidence>
<sequence length="902" mass="103917">MHFNSQLIHFISVVRCNYFKKQHNNQSMEIASKYDPSKTEEKWYAYWMENGFFKSVPDEREPYTIVIPPPNVTGVLHMGHMLNNTIQDILVRRARMLGKNACWVPGTDHASIATEAKVVNKLREGGIDKHSLTRDGFLEHAWEWTDKHGCIILEQLKKLGASCDWDRTCFTMDEVRSEGVIKSFVDLYKKGHIYRGIRMVNWDPKAKTAVSDEEVIYKEVQSKLYYIRYQVDGEPDQYVTIATTRPETILGDTAVCVNPNDDRFKHLAGKRVLVPLINRSIPVIQDEYVDMEFGTGCLKITPAHDINDYEIGMRHNLESIDILNDDGTLSEKAEIFIGEDRFDVRKKIEKSLDESGNLAKVEDYTNKVGYSERTDEVIEPKLSTQWFLRMSELAKPALDAVMTDEVKFHPAKFKNLYRHWMENVKDWCISRQLWWGHRIPVYYLADGTFVVAETDEVALTEARKVSGNEALSMNDLKQDEDVLDTWASSWLWPITVFDGFNPDKNEIDYYYPTNDLVTGHDIIFFWVARMIMAGYEFKGTYPFKNVYFTGMVRDKVGRKMSKSLGNSPEPLDLIKNFGADGVRVGMLLCSPAGGDLRFDESLPEQGRNFANKMWNAFRLVKSWEIDHSIEQPESAALAIEWFGDRLQKEMAVIADHFDKYRVSDALMSVYTLFWDEFSSWFLEMVKPAYQKPVDGKTYQAAIGFLDDLMHLIHPFMPFITEEVWHHLKERKEGESLMVSPMPALKSFDESLLKQFELVKEAIVNVRTVRKERNVAMRDTLELKVLKGDDGYVERFNPVVQKLVNLEDVSSVEEKVEGAVSFFVKSSEFFVPMESAIDVEEELEKLEKELQYTEGFLNGVMKKLSNERFVAGAPEQVVAVERQKQADAEAKIAALKESIARLK</sequence>
<dbReference type="GO" id="GO:0004832">
    <property type="term" value="F:valine-tRNA ligase activity"/>
    <property type="evidence" value="ECO:0007669"/>
    <property type="project" value="UniProtKB-UniRule"/>
</dbReference>
<keyword evidence="3 12" id="KW-0963">Cytoplasm</keyword>
<dbReference type="HAMAP" id="MF_02004">
    <property type="entry name" value="Val_tRNA_synth_type1"/>
    <property type="match status" value="1"/>
</dbReference>
<dbReference type="SUPFAM" id="SSF46589">
    <property type="entry name" value="tRNA-binding arm"/>
    <property type="match status" value="1"/>
</dbReference>
<evidence type="ECO:0000259" key="13">
    <source>
        <dbReference type="Pfam" id="PF00133"/>
    </source>
</evidence>
<dbReference type="NCBIfam" id="TIGR00422">
    <property type="entry name" value="valS"/>
    <property type="match status" value="1"/>
</dbReference>
<dbReference type="InterPro" id="IPR014729">
    <property type="entry name" value="Rossmann-like_a/b/a_fold"/>
</dbReference>
<evidence type="ECO:0000259" key="15">
    <source>
        <dbReference type="Pfam" id="PF10458"/>
    </source>
</evidence>
<keyword evidence="8 12" id="KW-0175">Coiled coil</keyword>
<dbReference type="InterPro" id="IPR001412">
    <property type="entry name" value="aa-tRNA-synth_I_CS"/>
</dbReference>
<evidence type="ECO:0000256" key="8">
    <source>
        <dbReference type="ARBA" id="ARBA00023054"/>
    </source>
</evidence>
<keyword evidence="7 12" id="KW-0648">Protein biosynthesis</keyword>
<dbReference type="GO" id="GO:0002161">
    <property type="term" value="F:aminoacyl-tRNA deacylase activity"/>
    <property type="evidence" value="ECO:0007669"/>
    <property type="project" value="InterPro"/>
</dbReference>
<comment type="subunit">
    <text evidence="2 12">Monomer.</text>
</comment>
<keyword evidence="5 12" id="KW-0547">Nucleotide-binding</keyword>
<dbReference type="InterPro" id="IPR009080">
    <property type="entry name" value="tRNAsynth_Ia_anticodon-bd"/>
</dbReference>
<evidence type="ECO:0000259" key="14">
    <source>
        <dbReference type="Pfam" id="PF08264"/>
    </source>
</evidence>
<dbReference type="EC" id="6.1.1.9" evidence="12"/>
<dbReference type="CDD" id="cd00817">
    <property type="entry name" value="ValRS_core"/>
    <property type="match status" value="1"/>
</dbReference>
<evidence type="ECO:0000256" key="4">
    <source>
        <dbReference type="ARBA" id="ARBA00022598"/>
    </source>
</evidence>
<dbReference type="SUPFAM" id="SSF52374">
    <property type="entry name" value="Nucleotidylyl transferase"/>
    <property type="match status" value="1"/>
</dbReference>
<comment type="catalytic activity">
    <reaction evidence="10 12">
        <text>tRNA(Val) + L-valine + ATP = L-valyl-tRNA(Val) + AMP + diphosphate</text>
        <dbReference type="Rhea" id="RHEA:10704"/>
        <dbReference type="Rhea" id="RHEA-COMP:9672"/>
        <dbReference type="Rhea" id="RHEA-COMP:9708"/>
        <dbReference type="ChEBI" id="CHEBI:30616"/>
        <dbReference type="ChEBI" id="CHEBI:33019"/>
        <dbReference type="ChEBI" id="CHEBI:57762"/>
        <dbReference type="ChEBI" id="CHEBI:78442"/>
        <dbReference type="ChEBI" id="CHEBI:78537"/>
        <dbReference type="ChEBI" id="CHEBI:456215"/>
        <dbReference type="EC" id="6.1.1.9"/>
    </reaction>
</comment>
<comment type="domain">
    <text evidence="12">The C-terminal coiled-coil domain is crucial for aminoacylation activity.</text>
</comment>
<organism evidence="16 17">
    <name type="scientific">Natronoflexus pectinivorans</name>
    <dbReference type="NCBI Taxonomy" id="682526"/>
    <lineage>
        <taxon>Bacteria</taxon>
        <taxon>Pseudomonadati</taxon>
        <taxon>Bacteroidota</taxon>
        <taxon>Bacteroidia</taxon>
        <taxon>Marinilabiliales</taxon>
        <taxon>Marinilabiliaceae</taxon>
        <taxon>Natronoflexus</taxon>
    </lineage>
</organism>
<dbReference type="Proteomes" id="UP000295221">
    <property type="component" value="Unassembled WGS sequence"/>
</dbReference>
<feature type="domain" description="Valyl-tRNA synthetase tRNA-binding arm" evidence="15">
    <location>
        <begin position="837"/>
        <end position="902"/>
    </location>
</feature>
<evidence type="ECO:0000256" key="3">
    <source>
        <dbReference type="ARBA" id="ARBA00022490"/>
    </source>
</evidence>
<dbReference type="InterPro" id="IPR013155">
    <property type="entry name" value="M/V/L/I-tRNA-synth_anticd-bd"/>
</dbReference>
<comment type="subcellular location">
    <subcellularLocation>
        <location evidence="1 12">Cytoplasm</location>
    </subcellularLocation>
</comment>
<dbReference type="FunFam" id="1.10.287.380:FF:000001">
    <property type="entry name" value="Valine--tRNA ligase"/>
    <property type="match status" value="1"/>
</dbReference>
<dbReference type="PANTHER" id="PTHR11946">
    <property type="entry name" value="VALYL-TRNA SYNTHETASES"/>
    <property type="match status" value="1"/>
</dbReference>
<dbReference type="Pfam" id="PF08264">
    <property type="entry name" value="Anticodon_1"/>
    <property type="match status" value="1"/>
</dbReference>
<keyword evidence="4 12" id="KW-0436">Ligase</keyword>
<comment type="function">
    <text evidence="12">Catalyzes the attachment of valine to tRNA(Val). As ValRS can inadvertently accommodate and process structurally similar amino acids such as threonine, to avoid such errors, it has a 'posttransfer' editing activity that hydrolyzes mischarged Thr-tRNA(Val) in a tRNA-dependent manner.</text>
</comment>
<dbReference type="Gene3D" id="1.10.730.10">
    <property type="entry name" value="Isoleucyl-tRNA Synthetase, Domain 1"/>
    <property type="match status" value="1"/>
</dbReference>
<dbReference type="InterPro" id="IPR002300">
    <property type="entry name" value="aa-tRNA-synth_Ia"/>
</dbReference>
<dbReference type="PRINTS" id="PR00986">
    <property type="entry name" value="TRNASYNTHVAL"/>
</dbReference>
<dbReference type="Gene3D" id="3.40.50.620">
    <property type="entry name" value="HUPs"/>
    <property type="match status" value="2"/>
</dbReference>
<dbReference type="SUPFAM" id="SSF47323">
    <property type="entry name" value="Anticodon-binding domain of a subclass of class I aminoacyl-tRNA synthetases"/>
    <property type="match status" value="1"/>
</dbReference>
<dbReference type="PANTHER" id="PTHR11946:SF109">
    <property type="entry name" value="VALINE--TRNA LIGASE"/>
    <property type="match status" value="1"/>
</dbReference>
<evidence type="ECO:0000256" key="11">
    <source>
        <dbReference type="ARBA" id="ARBA00060830"/>
    </source>
</evidence>
<dbReference type="Pfam" id="PF00133">
    <property type="entry name" value="tRNA-synt_1"/>
    <property type="match status" value="1"/>
</dbReference>
<dbReference type="InterPro" id="IPR037118">
    <property type="entry name" value="Val-tRNA_synth_C_sf"/>
</dbReference>
<feature type="domain" description="Aminoacyl-tRNA synthetase class Ia" evidence="13">
    <location>
        <begin position="42"/>
        <end position="599"/>
    </location>
</feature>
<evidence type="ECO:0000313" key="17">
    <source>
        <dbReference type="Proteomes" id="UP000295221"/>
    </source>
</evidence>
<dbReference type="InterPro" id="IPR002303">
    <property type="entry name" value="Valyl-tRNA_ligase"/>
</dbReference>
<dbReference type="InterPro" id="IPR019499">
    <property type="entry name" value="Val-tRNA_synth_tRNA-bd"/>
</dbReference>
<dbReference type="CDD" id="cd07962">
    <property type="entry name" value="Anticodon_Ia_Val"/>
    <property type="match status" value="1"/>
</dbReference>
<dbReference type="GO" id="GO:0005524">
    <property type="term" value="F:ATP binding"/>
    <property type="evidence" value="ECO:0007669"/>
    <property type="project" value="UniProtKB-UniRule"/>
</dbReference>
<feature type="binding site" evidence="12">
    <location>
        <position position="562"/>
    </location>
    <ligand>
        <name>ATP</name>
        <dbReference type="ChEBI" id="CHEBI:30616"/>
    </ligand>
</feature>
<dbReference type="PROSITE" id="PS00178">
    <property type="entry name" value="AA_TRNA_LIGASE_I"/>
    <property type="match status" value="1"/>
</dbReference>
<keyword evidence="6 12" id="KW-0067">ATP-binding</keyword>
<dbReference type="Gene3D" id="1.10.287.380">
    <property type="entry name" value="Valyl-tRNA synthetase, C-terminal domain"/>
    <property type="match status" value="1"/>
</dbReference>
<evidence type="ECO:0000256" key="2">
    <source>
        <dbReference type="ARBA" id="ARBA00011245"/>
    </source>
</evidence>
<dbReference type="SUPFAM" id="SSF50677">
    <property type="entry name" value="ValRS/IleRS/LeuRS editing domain"/>
    <property type="match status" value="1"/>
</dbReference>